<organism evidence="1 2">
    <name type="scientific">Acaulospora morrowiae</name>
    <dbReference type="NCBI Taxonomy" id="94023"/>
    <lineage>
        <taxon>Eukaryota</taxon>
        <taxon>Fungi</taxon>
        <taxon>Fungi incertae sedis</taxon>
        <taxon>Mucoromycota</taxon>
        <taxon>Glomeromycotina</taxon>
        <taxon>Glomeromycetes</taxon>
        <taxon>Diversisporales</taxon>
        <taxon>Acaulosporaceae</taxon>
        <taxon>Acaulospora</taxon>
    </lineage>
</organism>
<dbReference type="AlphaFoldDB" id="A0A9N9CIG2"/>
<protein>
    <submittedName>
        <fullName evidence="1">8332_t:CDS:1</fullName>
    </submittedName>
</protein>
<dbReference type="OrthoDB" id="125347at2759"/>
<gene>
    <name evidence="1" type="ORF">AMORRO_LOCUS7786</name>
</gene>
<dbReference type="EMBL" id="CAJVPV010006169">
    <property type="protein sequence ID" value="CAG8601075.1"/>
    <property type="molecule type" value="Genomic_DNA"/>
</dbReference>
<sequence length="197" mass="23252">QYKSNELISRKLTVLEAILFIQNAWEEITSMTITNCFRHVRIRNNEIEDTTENTTEDTTESTIENTTKNMKNTKSEIVTAINHNIQLLHYCYPMMVKDFLNLKNEEIIEKELSDMEIVEFVCKLKEIEEETENEDELPTVSAKEALQSFDRIVKFFLKQEGNYSMEIGNLMKVGHILRRLEEKSHVQKNMEDYFESL</sequence>
<comment type="caution">
    <text evidence="1">The sequence shown here is derived from an EMBL/GenBank/DDBJ whole genome shotgun (WGS) entry which is preliminary data.</text>
</comment>
<feature type="non-terminal residue" evidence="1">
    <location>
        <position position="1"/>
    </location>
</feature>
<dbReference type="Proteomes" id="UP000789342">
    <property type="component" value="Unassembled WGS sequence"/>
</dbReference>
<evidence type="ECO:0000313" key="2">
    <source>
        <dbReference type="Proteomes" id="UP000789342"/>
    </source>
</evidence>
<keyword evidence="2" id="KW-1185">Reference proteome</keyword>
<reference evidence="1" key="1">
    <citation type="submission" date="2021-06" db="EMBL/GenBank/DDBJ databases">
        <authorList>
            <person name="Kallberg Y."/>
            <person name="Tangrot J."/>
            <person name="Rosling A."/>
        </authorList>
    </citation>
    <scope>NUCLEOTIDE SEQUENCE</scope>
    <source>
        <strain evidence="1">CL551</strain>
    </source>
</reference>
<name>A0A9N9CIG2_9GLOM</name>
<proteinExistence type="predicted"/>
<accession>A0A9N9CIG2</accession>
<evidence type="ECO:0000313" key="1">
    <source>
        <dbReference type="EMBL" id="CAG8601075.1"/>
    </source>
</evidence>